<accession>A0A329MRQ4</accession>
<dbReference type="Proteomes" id="UP000250369">
    <property type="component" value="Unassembled WGS sequence"/>
</dbReference>
<keyword evidence="1" id="KW-1133">Transmembrane helix</keyword>
<name>A0A329MRQ4_9BACL</name>
<sequence length="66" mass="7575">MFKFLFSIILTVNVLAVSRLFLDFAKFTANQENIVRQSVLIVLLSIMLVSYIKLIASHVKYAQKNL</sequence>
<reference evidence="2 3" key="1">
    <citation type="journal article" date="2009" name="Int. J. Syst. Evol. Microbiol.">
        <title>Paenibacillus contaminans sp. nov., isolated from a contaminated laboratory plate.</title>
        <authorList>
            <person name="Chou J.H."/>
            <person name="Lee J.H."/>
            <person name="Lin M.C."/>
            <person name="Chang P.S."/>
            <person name="Arun A.B."/>
            <person name="Young C.C."/>
            <person name="Chen W.M."/>
        </authorList>
    </citation>
    <scope>NUCLEOTIDE SEQUENCE [LARGE SCALE GENOMIC DNA]</scope>
    <source>
        <strain evidence="2 3">CKOBP-6</strain>
    </source>
</reference>
<keyword evidence="1" id="KW-0812">Transmembrane</keyword>
<dbReference type="EMBL" id="QMFB01000001">
    <property type="protein sequence ID" value="RAV22651.1"/>
    <property type="molecule type" value="Genomic_DNA"/>
</dbReference>
<evidence type="ECO:0000313" key="3">
    <source>
        <dbReference type="Proteomes" id="UP000250369"/>
    </source>
</evidence>
<comment type="caution">
    <text evidence="2">The sequence shown here is derived from an EMBL/GenBank/DDBJ whole genome shotgun (WGS) entry which is preliminary data.</text>
</comment>
<dbReference type="AlphaFoldDB" id="A0A329MRQ4"/>
<organism evidence="2 3">
    <name type="scientific">Paenibacillus contaminans</name>
    <dbReference type="NCBI Taxonomy" id="450362"/>
    <lineage>
        <taxon>Bacteria</taxon>
        <taxon>Bacillati</taxon>
        <taxon>Bacillota</taxon>
        <taxon>Bacilli</taxon>
        <taxon>Bacillales</taxon>
        <taxon>Paenibacillaceae</taxon>
        <taxon>Paenibacillus</taxon>
    </lineage>
</organism>
<feature type="transmembrane region" description="Helical" evidence="1">
    <location>
        <begin position="40"/>
        <end position="56"/>
    </location>
</feature>
<protein>
    <submittedName>
        <fullName evidence="2">Uncharacterized protein</fullName>
    </submittedName>
</protein>
<evidence type="ECO:0000256" key="1">
    <source>
        <dbReference type="SAM" id="Phobius"/>
    </source>
</evidence>
<keyword evidence="3" id="KW-1185">Reference proteome</keyword>
<proteinExistence type="predicted"/>
<evidence type="ECO:0000313" key="2">
    <source>
        <dbReference type="EMBL" id="RAV22651.1"/>
    </source>
</evidence>
<gene>
    <name evidence="2" type="ORF">DQG23_00070</name>
</gene>
<keyword evidence="1" id="KW-0472">Membrane</keyword>